<accession>A0A8C4QQ66</accession>
<evidence type="ECO:0000256" key="2">
    <source>
        <dbReference type="ARBA" id="ARBA00023043"/>
    </source>
</evidence>
<dbReference type="InterPro" id="IPR036770">
    <property type="entry name" value="Ankyrin_rpt-contain_sf"/>
</dbReference>
<evidence type="ECO:0000313" key="5">
    <source>
        <dbReference type="Proteomes" id="UP000694388"/>
    </source>
</evidence>
<dbReference type="PROSITE" id="PS50088">
    <property type="entry name" value="ANK_REPEAT"/>
    <property type="match status" value="3"/>
</dbReference>
<dbReference type="SUPFAM" id="SSF48403">
    <property type="entry name" value="Ankyrin repeat"/>
    <property type="match status" value="1"/>
</dbReference>
<dbReference type="PANTHER" id="PTHR24198">
    <property type="entry name" value="ANKYRIN REPEAT AND PROTEIN KINASE DOMAIN-CONTAINING PROTEIN"/>
    <property type="match status" value="1"/>
</dbReference>
<proteinExistence type="predicted"/>
<dbReference type="AlphaFoldDB" id="A0A8C4QQ66"/>
<dbReference type="GeneTree" id="ENSGT00940000155839"/>
<sequence length="251" mass="28214">MERAMEQLSRLSRSLRRARTVELPEDNETAVYMLMPMVMADQHRSVSELLANSNFDVNYAFGRVKRSLLHIASNCGSIECLVQLLKRGANPNYQDISGCTPLHLAARNGKKKCMSKLLEYNADVNICNNEGLTAIHWLAVNGRTELLHELLQHVSNVDVEDAQGQTALHVACQNGHRTVSEPGKPAHTGEGGEGDGVYAWNLNRMIHTLLRTSWNSLIPCFLLEPRCYLPPHLCYPPNFWKIFSSFFLVLA</sequence>
<evidence type="ECO:0000256" key="3">
    <source>
        <dbReference type="PROSITE-ProRule" id="PRU00023"/>
    </source>
</evidence>
<organism evidence="4 5">
    <name type="scientific">Eptatretus burgeri</name>
    <name type="common">Inshore hagfish</name>
    <dbReference type="NCBI Taxonomy" id="7764"/>
    <lineage>
        <taxon>Eukaryota</taxon>
        <taxon>Metazoa</taxon>
        <taxon>Chordata</taxon>
        <taxon>Craniata</taxon>
        <taxon>Vertebrata</taxon>
        <taxon>Cyclostomata</taxon>
        <taxon>Myxini</taxon>
        <taxon>Myxiniformes</taxon>
        <taxon>Myxinidae</taxon>
        <taxon>Eptatretinae</taxon>
        <taxon>Eptatretus</taxon>
    </lineage>
</organism>
<evidence type="ECO:0000256" key="1">
    <source>
        <dbReference type="ARBA" id="ARBA00022737"/>
    </source>
</evidence>
<dbReference type="Gene3D" id="1.25.40.20">
    <property type="entry name" value="Ankyrin repeat-containing domain"/>
    <property type="match status" value="2"/>
</dbReference>
<feature type="repeat" description="ANK" evidence="3">
    <location>
        <begin position="130"/>
        <end position="162"/>
    </location>
</feature>
<keyword evidence="2 3" id="KW-0040">ANK repeat</keyword>
<reference evidence="4" key="1">
    <citation type="submission" date="2025-08" db="UniProtKB">
        <authorList>
            <consortium name="Ensembl"/>
        </authorList>
    </citation>
    <scope>IDENTIFICATION</scope>
</reference>
<dbReference type="FunFam" id="1.25.40.20:FF:000054">
    <property type="entry name" value="E3 ubiquitin-protein ligase HACE1 isoform X1"/>
    <property type="match status" value="1"/>
</dbReference>
<dbReference type="Proteomes" id="UP000694388">
    <property type="component" value="Unplaced"/>
</dbReference>
<keyword evidence="5" id="KW-1185">Reference proteome</keyword>
<feature type="repeat" description="ANK" evidence="3">
    <location>
        <begin position="64"/>
        <end position="96"/>
    </location>
</feature>
<dbReference type="Pfam" id="PF13637">
    <property type="entry name" value="Ank_4"/>
    <property type="match status" value="1"/>
</dbReference>
<dbReference type="PROSITE" id="PS50297">
    <property type="entry name" value="ANK_REP_REGION"/>
    <property type="match status" value="2"/>
</dbReference>
<dbReference type="SMART" id="SM00248">
    <property type="entry name" value="ANK"/>
    <property type="match status" value="4"/>
</dbReference>
<keyword evidence="1" id="KW-0677">Repeat</keyword>
<name>A0A8C4QQ66_EPTBU</name>
<feature type="repeat" description="ANK" evidence="3">
    <location>
        <begin position="97"/>
        <end position="129"/>
    </location>
</feature>
<dbReference type="Pfam" id="PF12796">
    <property type="entry name" value="Ank_2"/>
    <property type="match status" value="1"/>
</dbReference>
<protein>
    <recommendedName>
        <fullName evidence="6">HECT domain and ankyrin repeat containing E3 ubiquitin protein ligase 1</fullName>
    </recommendedName>
</protein>
<reference evidence="4" key="2">
    <citation type="submission" date="2025-09" db="UniProtKB">
        <authorList>
            <consortium name="Ensembl"/>
        </authorList>
    </citation>
    <scope>IDENTIFICATION</scope>
</reference>
<dbReference type="Ensembl" id="ENSEBUT00000019527.1">
    <property type="protein sequence ID" value="ENSEBUP00000018951.1"/>
    <property type="gene ID" value="ENSEBUG00000011818.1"/>
</dbReference>
<evidence type="ECO:0000313" key="4">
    <source>
        <dbReference type="Ensembl" id="ENSEBUP00000018951.1"/>
    </source>
</evidence>
<dbReference type="PANTHER" id="PTHR24198:SF165">
    <property type="entry name" value="ANKYRIN REPEAT-CONTAINING PROTEIN-RELATED"/>
    <property type="match status" value="1"/>
</dbReference>
<dbReference type="InterPro" id="IPR002110">
    <property type="entry name" value="Ankyrin_rpt"/>
</dbReference>
<evidence type="ECO:0008006" key="6">
    <source>
        <dbReference type="Google" id="ProtNLM"/>
    </source>
</evidence>